<dbReference type="InterPro" id="IPR050205">
    <property type="entry name" value="CDPK_Ser/Thr_kinases"/>
</dbReference>
<keyword evidence="3" id="KW-0808">Transferase</keyword>
<evidence type="ECO:0000256" key="4">
    <source>
        <dbReference type="ARBA" id="ARBA00022741"/>
    </source>
</evidence>
<dbReference type="Gene3D" id="1.10.510.10">
    <property type="entry name" value="Transferase(Phosphotransferase) domain 1"/>
    <property type="match status" value="1"/>
</dbReference>
<sequence length="442" mass="49317">MANVDNLSGVNYVTNGVNGLVIPENAPEKNEDIFPEGVNILQLPDTNHLEKKDVRVVKTSRKKKVRPPREDFQTFDRMYALSEDYLGSGSYSHVFVCKRITTGKKYAAKIIDNDHAIPRDRVINEVDLHHLCRKQNNILSLVHFFEESSRYIFVYPVMKGGSLLRHIERKVLFTESKAREVVKDLSTGLSFLHKHGVAHRDLKPDNILCDNEETITPVKICDFDLASGIGSWTKPVSTPVLQTPVGSAEYMAPEVVEAFVNEDEATCYDKRCDLWSLGVILYIMLSGHPPFYGNCGEDCGWDSNEACDECQDMLLNSIQGGRYKLSGAEWSHVSREAKDLISHLLVRDASRRYSADTVLNCAWITQEGSKHDPSGTPVQSPRVNFDVSSFLDEANAASRTLAEHANLASKSDKTGLFGTFGLSPPGNSSLAKRRACKSNIKY</sequence>
<dbReference type="InterPro" id="IPR017441">
    <property type="entry name" value="Protein_kinase_ATP_BS"/>
</dbReference>
<dbReference type="OrthoDB" id="5794026at2759"/>
<keyword evidence="2 7" id="KW-0723">Serine/threonine-protein kinase</keyword>
<accession>A0A6S7HF21</accession>
<evidence type="ECO:0000313" key="8">
    <source>
        <dbReference type="EMBL" id="CAB3994610.1"/>
    </source>
</evidence>
<organism evidence="8 9">
    <name type="scientific">Paramuricea clavata</name>
    <name type="common">Red gorgonian</name>
    <name type="synonym">Violescent sea-whip</name>
    <dbReference type="NCBI Taxonomy" id="317549"/>
    <lineage>
        <taxon>Eukaryota</taxon>
        <taxon>Metazoa</taxon>
        <taxon>Cnidaria</taxon>
        <taxon>Anthozoa</taxon>
        <taxon>Octocorallia</taxon>
        <taxon>Malacalcyonacea</taxon>
        <taxon>Plexauridae</taxon>
        <taxon>Paramuricea</taxon>
    </lineage>
</organism>
<dbReference type="PROSITE" id="PS50011">
    <property type="entry name" value="PROTEIN_KINASE_DOM"/>
    <property type="match status" value="1"/>
</dbReference>
<evidence type="ECO:0000256" key="1">
    <source>
        <dbReference type="ARBA" id="ARBA00006692"/>
    </source>
</evidence>
<dbReference type="EMBL" id="CACRXK020002499">
    <property type="protein sequence ID" value="CAB3994610.1"/>
    <property type="molecule type" value="Genomic_DNA"/>
</dbReference>
<dbReference type="SUPFAM" id="SSF56112">
    <property type="entry name" value="Protein kinase-like (PK-like)"/>
    <property type="match status" value="1"/>
</dbReference>
<gene>
    <name evidence="8" type="ORF">PACLA_8A030210</name>
</gene>
<evidence type="ECO:0000256" key="2">
    <source>
        <dbReference type="ARBA" id="ARBA00022527"/>
    </source>
</evidence>
<dbReference type="PROSITE" id="PS00108">
    <property type="entry name" value="PROTEIN_KINASE_ST"/>
    <property type="match status" value="1"/>
</dbReference>
<protein>
    <submittedName>
        <fullName evidence="8">MAP kinase-interacting serine threonine- kinase 1-like</fullName>
    </submittedName>
</protein>
<dbReference type="Pfam" id="PF00069">
    <property type="entry name" value="Pkinase"/>
    <property type="match status" value="1"/>
</dbReference>
<dbReference type="AlphaFoldDB" id="A0A6S7HF21"/>
<dbReference type="PROSITE" id="PS00107">
    <property type="entry name" value="PROTEIN_KINASE_ATP"/>
    <property type="match status" value="1"/>
</dbReference>
<name>A0A6S7HF21_PARCT</name>
<dbReference type="InterPro" id="IPR000719">
    <property type="entry name" value="Prot_kinase_dom"/>
</dbReference>
<comment type="similarity">
    <text evidence="1">Belongs to the protein kinase superfamily. CAMK Ser/Thr protein kinase family.</text>
</comment>
<keyword evidence="5 8" id="KW-0418">Kinase</keyword>
<evidence type="ECO:0000256" key="6">
    <source>
        <dbReference type="ARBA" id="ARBA00022840"/>
    </source>
</evidence>
<dbReference type="GO" id="GO:0004674">
    <property type="term" value="F:protein serine/threonine kinase activity"/>
    <property type="evidence" value="ECO:0007669"/>
    <property type="project" value="UniProtKB-KW"/>
</dbReference>
<evidence type="ECO:0000313" key="9">
    <source>
        <dbReference type="Proteomes" id="UP001152795"/>
    </source>
</evidence>
<evidence type="ECO:0000256" key="3">
    <source>
        <dbReference type="ARBA" id="ARBA00022679"/>
    </source>
</evidence>
<keyword evidence="9" id="KW-1185">Reference proteome</keyword>
<proteinExistence type="inferred from homology"/>
<evidence type="ECO:0000256" key="5">
    <source>
        <dbReference type="ARBA" id="ARBA00022777"/>
    </source>
</evidence>
<dbReference type="Gene3D" id="3.30.200.20">
    <property type="entry name" value="Phosphorylase Kinase, domain 1"/>
    <property type="match status" value="1"/>
</dbReference>
<dbReference type="Proteomes" id="UP001152795">
    <property type="component" value="Unassembled WGS sequence"/>
</dbReference>
<dbReference type="PANTHER" id="PTHR24349">
    <property type="entry name" value="SERINE/THREONINE-PROTEIN KINASE"/>
    <property type="match status" value="1"/>
</dbReference>
<evidence type="ECO:0000256" key="7">
    <source>
        <dbReference type="RuleBase" id="RU000304"/>
    </source>
</evidence>
<dbReference type="SMART" id="SM00220">
    <property type="entry name" value="S_TKc"/>
    <property type="match status" value="1"/>
</dbReference>
<keyword evidence="6 7" id="KW-0067">ATP-binding</keyword>
<dbReference type="InterPro" id="IPR008271">
    <property type="entry name" value="Ser/Thr_kinase_AS"/>
</dbReference>
<keyword evidence="4 7" id="KW-0547">Nucleotide-binding</keyword>
<reference evidence="8" key="1">
    <citation type="submission" date="2020-04" db="EMBL/GenBank/DDBJ databases">
        <authorList>
            <person name="Alioto T."/>
            <person name="Alioto T."/>
            <person name="Gomez Garrido J."/>
        </authorList>
    </citation>
    <scope>NUCLEOTIDE SEQUENCE</scope>
    <source>
        <strain evidence="8">A484AB</strain>
    </source>
</reference>
<dbReference type="GO" id="GO:0005524">
    <property type="term" value="F:ATP binding"/>
    <property type="evidence" value="ECO:0007669"/>
    <property type="project" value="UniProtKB-UniRule"/>
</dbReference>
<dbReference type="InterPro" id="IPR011009">
    <property type="entry name" value="Kinase-like_dom_sf"/>
</dbReference>
<comment type="caution">
    <text evidence="8">The sequence shown here is derived from an EMBL/GenBank/DDBJ whole genome shotgun (WGS) entry which is preliminary data.</text>
</comment>